<evidence type="ECO:0000256" key="4">
    <source>
        <dbReference type="ARBA" id="ARBA00022670"/>
    </source>
</evidence>
<feature type="domain" description="CBS" evidence="18">
    <location>
        <begin position="301"/>
        <end position="360"/>
    </location>
</feature>
<sequence length="377" mass="40408">MAWSFKLFEVGGTSVRVHFTFLLLLVWLGTVFWLQAGPVAALDGIVFVTLLFACVVLHEFGHVVAARHYGIKTRDITLLPIGGLAALDRMPEKPGQEVVVALAGPAVNVAIAGVLMLLFGAKVDLTVPQISSQFGADLASRLVTVNLALAIFNLIPAFPMDGGRVLRALLGFAMSYQAATRVAARVGQALAIVFGFLGLLGNPFLVLIAIFIFLAAGAEAYSANMRDFVRGRHAGDVMITEFESLEPNSDIDHAADLLLKTTQQEFPVVDGARRLRGLLTRQSIIEALAASGGKTPVLNVMKRDVPERPINAPLEAVVKLLQEKAAPAVGIVDADKRLLGYVTWENMAEFFMLRAAGMQSGRPAAPGRSSQDVDALR</sequence>
<dbReference type="Proteomes" id="UP000033187">
    <property type="component" value="Chromosome 1"/>
</dbReference>
<comment type="cofactor">
    <cofactor evidence="14 16">
        <name>Zn(2+)</name>
        <dbReference type="ChEBI" id="CHEBI:29105"/>
    </cofactor>
    <text evidence="14 16">Binds 1 zinc ion per subunit.</text>
</comment>
<evidence type="ECO:0000256" key="3">
    <source>
        <dbReference type="ARBA" id="ARBA00022475"/>
    </source>
</evidence>
<evidence type="ECO:0000256" key="12">
    <source>
        <dbReference type="ARBA" id="ARBA00023122"/>
    </source>
</evidence>
<keyword evidence="10 14" id="KW-1133">Transmembrane helix</keyword>
<dbReference type="GO" id="GO:0005886">
    <property type="term" value="C:plasma membrane"/>
    <property type="evidence" value="ECO:0007669"/>
    <property type="project" value="UniProtKB-SubCell"/>
</dbReference>
<feature type="active site" evidence="15">
    <location>
        <position position="59"/>
    </location>
</feature>
<feature type="binding site" evidence="16">
    <location>
        <position position="161"/>
    </location>
    <ligand>
        <name>Zn(2+)</name>
        <dbReference type="ChEBI" id="CHEBI:29105"/>
        <note>catalytic</note>
    </ligand>
</feature>
<evidence type="ECO:0000256" key="10">
    <source>
        <dbReference type="ARBA" id="ARBA00022989"/>
    </source>
</evidence>
<keyword evidence="20" id="KW-1185">Reference proteome</keyword>
<evidence type="ECO:0000256" key="8">
    <source>
        <dbReference type="ARBA" id="ARBA00022801"/>
    </source>
</evidence>
<dbReference type="GO" id="GO:0006508">
    <property type="term" value="P:proteolysis"/>
    <property type="evidence" value="ECO:0007669"/>
    <property type="project" value="UniProtKB-KW"/>
</dbReference>
<dbReference type="KEGG" id="fil:BN1229_v1_3424"/>
<feature type="transmembrane region" description="Helical" evidence="14">
    <location>
        <begin position="45"/>
        <end position="65"/>
    </location>
</feature>
<feature type="transmembrane region" description="Helical" evidence="14">
    <location>
        <begin position="190"/>
        <end position="216"/>
    </location>
</feature>
<reference evidence="20" key="1">
    <citation type="submission" date="2015-02" db="EMBL/GenBank/DDBJ databases">
        <authorList>
            <person name="Chooi Y.-H."/>
        </authorList>
    </citation>
    <scope>NUCLEOTIDE SEQUENCE [LARGE SCALE GENOMIC DNA]</scope>
    <source>
        <strain evidence="20">strain Y</strain>
    </source>
</reference>
<dbReference type="GO" id="GO:0046872">
    <property type="term" value="F:metal ion binding"/>
    <property type="evidence" value="ECO:0007669"/>
    <property type="project" value="UniProtKB-UniRule"/>
</dbReference>
<dbReference type="PANTHER" id="PTHR39188">
    <property type="entry name" value="MEMBRANE-ASSOCIATED ZINC METALLOPROTEASE M50B"/>
    <property type="match status" value="1"/>
</dbReference>
<keyword evidence="13 14" id="KW-0472">Membrane</keyword>
<organism evidence="19 20">
    <name type="scientific">Candidatus Filomicrobium marinum</name>
    <dbReference type="NCBI Taxonomy" id="1608628"/>
    <lineage>
        <taxon>Bacteria</taxon>
        <taxon>Pseudomonadati</taxon>
        <taxon>Pseudomonadota</taxon>
        <taxon>Alphaproteobacteria</taxon>
        <taxon>Hyphomicrobiales</taxon>
        <taxon>Hyphomicrobiaceae</taxon>
        <taxon>Filomicrobium</taxon>
    </lineage>
</organism>
<keyword evidence="5 14" id="KW-0812">Transmembrane</keyword>
<evidence type="ECO:0000256" key="11">
    <source>
        <dbReference type="ARBA" id="ARBA00023049"/>
    </source>
</evidence>
<feature type="transmembrane region" description="Helical" evidence="14">
    <location>
        <begin position="98"/>
        <end position="119"/>
    </location>
</feature>
<feature type="transmembrane region" description="Helical" evidence="14">
    <location>
        <begin position="139"/>
        <end position="158"/>
    </location>
</feature>
<dbReference type="EMBL" id="LN829119">
    <property type="protein sequence ID" value="CPR20196.1"/>
    <property type="molecule type" value="Genomic_DNA"/>
</dbReference>
<evidence type="ECO:0000256" key="6">
    <source>
        <dbReference type="ARBA" id="ARBA00022723"/>
    </source>
</evidence>
<gene>
    <name evidence="19" type="ORF">YBN1229_v1_2499</name>
</gene>
<dbReference type="GO" id="GO:0008237">
    <property type="term" value="F:metallopeptidase activity"/>
    <property type="evidence" value="ECO:0007669"/>
    <property type="project" value="UniProtKB-UniRule"/>
</dbReference>
<dbReference type="PROSITE" id="PS51371">
    <property type="entry name" value="CBS"/>
    <property type="match status" value="2"/>
</dbReference>
<feature type="transmembrane region" description="Helical" evidence="14">
    <location>
        <begin position="21"/>
        <end position="39"/>
    </location>
</feature>
<evidence type="ECO:0000256" key="17">
    <source>
        <dbReference type="PROSITE-ProRule" id="PRU00703"/>
    </source>
</evidence>
<keyword evidence="7" id="KW-0677">Repeat</keyword>
<name>A0A0D6JGN8_9HYPH</name>
<dbReference type="SMART" id="SM00116">
    <property type="entry name" value="CBS"/>
    <property type="match status" value="1"/>
</dbReference>
<evidence type="ECO:0000256" key="1">
    <source>
        <dbReference type="ARBA" id="ARBA00004651"/>
    </source>
</evidence>
<feature type="binding site" evidence="16">
    <location>
        <position position="58"/>
    </location>
    <ligand>
        <name>Zn(2+)</name>
        <dbReference type="ChEBI" id="CHEBI:29105"/>
        <note>catalytic</note>
    </ligand>
</feature>
<evidence type="ECO:0000256" key="9">
    <source>
        <dbReference type="ARBA" id="ARBA00022833"/>
    </source>
</evidence>
<dbReference type="InterPro" id="IPR008915">
    <property type="entry name" value="Peptidase_M50"/>
</dbReference>
<dbReference type="InterPro" id="IPR000644">
    <property type="entry name" value="CBS_dom"/>
</dbReference>
<evidence type="ECO:0000256" key="2">
    <source>
        <dbReference type="ARBA" id="ARBA00007931"/>
    </source>
</evidence>
<evidence type="ECO:0000256" key="5">
    <source>
        <dbReference type="ARBA" id="ARBA00022692"/>
    </source>
</evidence>
<dbReference type="SUPFAM" id="SSF54631">
    <property type="entry name" value="CBS-domain pair"/>
    <property type="match status" value="1"/>
</dbReference>
<keyword evidence="11 14" id="KW-0482">Metalloprotease</keyword>
<dbReference type="Pfam" id="PF00571">
    <property type="entry name" value="CBS"/>
    <property type="match status" value="1"/>
</dbReference>
<accession>A0A0D6JGN8</accession>
<evidence type="ECO:0000313" key="19">
    <source>
        <dbReference type="EMBL" id="CPR20196.1"/>
    </source>
</evidence>
<evidence type="ECO:0000256" key="16">
    <source>
        <dbReference type="PIRSR" id="PIRSR006404-2"/>
    </source>
</evidence>
<evidence type="ECO:0000256" key="13">
    <source>
        <dbReference type="ARBA" id="ARBA00023136"/>
    </source>
</evidence>
<dbReference type="OrthoDB" id="9781963at2"/>
<keyword evidence="3 14" id="KW-1003">Cell membrane</keyword>
<feature type="binding site" evidence="16">
    <location>
        <position position="62"/>
    </location>
    <ligand>
        <name>Zn(2+)</name>
        <dbReference type="ChEBI" id="CHEBI:29105"/>
        <note>catalytic</note>
    </ligand>
</feature>
<dbReference type="Pfam" id="PF02163">
    <property type="entry name" value="Peptidase_M50"/>
    <property type="match status" value="2"/>
</dbReference>
<evidence type="ECO:0000256" key="15">
    <source>
        <dbReference type="PIRSR" id="PIRSR006404-1"/>
    </source>
</evidence>
<dbReference type="RefSeq" id="WP_046479195.1">
    <property type="nucleotide sequence ID" value="NZ_LN829118.1"/>
</dbReference>
<feature type="domain" description="CBS" evidence="18">
    <location>
        <begin position="238"/>
        <end position="295"/>
    </location>
</feature>
<comment type="subcellular location">
    <subcellularLocation>
        <location evidence="1 14">Cell membrane</location>
        <topology evidence="1 14">Multi-pass membrane protein</topology>
    </subcellularLocation>
</comment>
<keyword evidence="9 14" id="KW-0862">Zinc</keyword>
<dbReference type="KEGG" id="fiy:BN1229_v1_2499"/>
<dbReference type="Gene3D" id="3.10.580.10">
    <property type="entry name" value="CBS-domain"/>
    <property type="match status" value="2"/>
</dbReference>
<dbReference type="CDD" id="cd06164">
    <property type="entry name" value="S2P-M50_SpoIVFB_CBS"/>
    <property type="match status" value="1"/>
</dbReference>
<comment type="similarity">
    <text evidence="2 14">Belongs to the peptidase M50B family.</text>
</comment>
<proteinExistence type="inferred from homology"/>
<evidence type="ECO:0000259" key="18">
    <source>
        <dbReference type="PROSITE" id="PS51371"/>
    </source>
</evidence>
<protein>
    <recommendedName>
        <fullName evidence="14">Zinc metalloprotease</fullName>
    </recommendedName>
</protein>
<dbReference type="PIRSF" id="PIRSF006404">
    <property type="entry name" value="UCP006404_Pept_M50_CBS"/>
    <property type="match status" value="1"/>
</dbReference>
<keyword evidence="8 14" id="KW-0378">Hydrolase</keyword>
<keyword evidence="4 14" id="KW-0645">Protease</keyword>
<evidence type="ECO:0000313" key="20">
    <source>
        <dbReference type="Proteomes" id="UP000033187"/>
    </source>
</evidence>
<keyword evidence="12 17" id="KW-0129">CBS domain</keyword>
<evidence type="ECO:0000256" key="14">
    <source>
        <dbReference type="PIRNR" id="PIRNR006404"/>
    </source>
</evidence>
<dbReference type="AlphaFoldDB" id="A0A0D6JGN8"/>
<evidence type="ECO:0000256" key="7">
    <source>
        <dbReference type="ARBA" id="ARBA00022737"/>
    </source>
</evidence>
<dbReference type="InterPro" id="IPR046342">
    <property type="entry name" value="CBS_dom_sf"/>
</dbReference>
<keyword evidence="6 14" id="KW-0479">Metal-binding</keyword>
<dbReference type="PANTHER" id="PTHR39188:SF3">
    <property type="entry name" value="STAGE IV SPORULATION PROTEIN FB"/>
    <property type="match status" value="1"/>
</dbReference>
<dbReference type="InterPro" id="IPR016483">
    <property type="entry name" value="UCP006404_Pept_M50_CBS"/>
</dbReference>